<feature type="region of interest" description="Disordered" evidence="1">
    <location>
        <begin position="45"/>
        <end position="235"/>
    </location>
</feature>
<feature type="compositionally biased region" description="Basic and acidic residues" evidence="1">
    <location>
        <begin position="140"/>
        <end position="149"/>
    </location>
</feature>
<accession>A0AAD5IYL4</accession>
<comment type="caution">
    <text evidence="3">The sequence shown here is derived from an EMBL/GenBank/DDBJ whole genome shotgun (WGS) entry which is preliminary data.</text>
</comment>
<proteinExistence type="predicted"/>
<dbReference type="AlphaFoldDB" id="A0AAD5IYL4"/>
<dbReference type="PROSITE" id="PS50108">
    <property type="entry name" value="CRIB"/>
    <property type="match status" value="1"/>
</dbReference>
<feature type="region of interest" description="Disordered" evidence="1">
    <location>
        <begin position="1"/>
        <end position="30"/>
    </location>
</feature>
<dbReference type="FunFam" id="3.90.810.10:FF:000029">
    <property type="entry name" value="Elongation factor Ts, mitochondrial"/>
    <property type="match status" value="1"/>
</dbReference>
<dbReference type="CDD" id="cd00132">
    <property type="entry name" value="CRIB"/>
    <property type="match status" value="1"/>
</dbReference>
<dbReference type="Proteomes" id="UP001064489">
    <property type="component" value="Chromosome 4"/>
</dbReference>
<dbReference type="Pfam" id="PF00786">
    <property type="entry name" value="PBD"/>
    <property type="match status" value="1"/>
</dbReference>
<evidence type="ECO:0000313" key="3">
    <source>
        <dbReference type="EMBL" id="KAI9180941.1"/>
    </source>
</evidence>
<dbReference type="EMBL" id="JAJSOW010000101">
    <property type="protein sequence ID" value="KAI9180941.1"/>
    <property type="molecule type" value="Genomic_DNA"/>
</dbReference>
<dbReference type="InterPro" id="IPR000095">
    <property type="entry name" value="CRIB_dom"/>
</dbReference>
<feature type="compositionally biased region" description="Basic and acidic residues" evidence="1">
    <location>
        <begin position="226"/>
        <end position="235"/>
    </location>
</feature>
<evidence type="ECO:0000256" key="1">
    <source>
        <dbReference type="SAM" id="MobiDB-lite"/>
    </source>
</evidence>
<evidence type="ECO:0000259" key="2">
    <source>
        <dbReference type="PROSITE" id="PS50108"/>
    </source>
</evidence>
<dbReference type="Gene3D" id="3.90.810.10">
    <property type="entry name" value="CRIB domain"/>
    <property type="match status" value="1"/>
</dbReference>
<reference evidence="3" key="1">
    <citation type="journal article" date="2022" name="Plant J.">
        <title>Strategies of tolerance reflected in two North American maple genomes.</title>
        <authorList>
            <person name="McEvoy S.L."/>
            <person name="Sezen U.U."/>
            <person name="Trouern-Trend A."/>
            <person name="McMahon S.M."/>
            <person name="Schaberg P.G."/>
            <person name="Yang J."/>
            <person name="Wegrzyn J.L."/>
            <person name="Swenson N.G."/>
        </authorList>
    </citation>
    <scope>NUCLEOTIDE SEQUENCE</scope>
    <source>
        <strain evidence="3">91603</strain>
    </source>
</reference>
<keyword evidence="4" id="KW-1185">Reference proteome</keyword>
<reference evidence="3" key="2">
    <citation type="submission" date="2023-02" db="EMBL/GenBank/DDBJ databases">
        <authorList>
            <person name="Swenson N.G."/>
            <person name="Wegrzyn J.L."/>
            <person name="Mcevoy S.L."/>
        </authorList>
    </citation>
    <scope>NUCLEOTIDE SEQUENCE</scope>
    <source>
        <strain evidence="3">91603</strain>
        <tissue evidence="3">Leaf</tissue>
    </source>
</reference>
<feature type="compositionally biased region" description="Basic and acidic residues" evidence="1">
    <location>
        <begin position="1"/>
        <end position="10"/>
    </location>
</feature>
<dbReference type="InterPro" id="IPR036936">
    <property type="entry name" value="CRIB_dom_sf"/>
</dbReference>
<name>A0AAD5IYL4_ACENE</name>
<evidence type="ECO:0000313" key="4">
    <source>
        <dbReference type="Proteomes" id="UP001064489"/>
    </source>
</evidence>
<dbReference type="PANTHER" id="PTHR46325:SF39">
    <property type="entry name" value="CRIB DOMAIN-CONTAINING PROTEIN RIC8"/>
    <property type="match status" value="1"/>
</dbReference>
<gene>
    <name evidence="3" type="ORF">LWI28_009565</name>
</gene>
<feature type="domain" description="CRIB" evidence="2">
    <location>
        <begin position="33"/>
        <end position="46"/>
    </location>
</feature>
<protein>
    <recommendedName>
        <fullName evidence="2">CRIB domain-containing protein</fullName>
    </recommendedName>
</protein>
<dbReference type="SMART" id="SM00285">
    <property type="entry name" value="PBD"/>
    <property type="match status" value="1"/>
</dbReference>
<organism evidence="3 4">
    <name type="scientific">Acer negundo</name>
    <name type="common">Box elder</name>
    <dbReference type="NCBI Taxonomy" id="4023"/>
    <lineage>
        <taxon>Eukaryota</taxon>
        <taxon>Viridiplantae</taxon>
        <taxon>Streptophyta</taxon>
        <taxon>Embryophyta</taxon>
        <taxon>Tracheophyta</taxon>
        <taxon>Spermatophyta</taxon>
        <taxon>Magnoliopsida</taxon>
        <taxon>eudicotyledons</taxon>
        <taxon>Gunneridae</taxon>
        <taxon>Pentapetalae</taxon>
        <taxon>rosids</taxon>
        <taxon>malvids</taxon>
        <taxon>Sapindales</taxon>
        <taxon>Sapindaceae</taxon>
        <taxon>Hippocastanoideae</taxon>
        <taxon>Acereae</taxon>
        <taxon>Acer</taxon>
    </lineage>
</organism>
<sequence length="235" mass="25730">MRRHDVDGLKRTVTGKRATAMDDENEKETDMQIGFPTDVKHVAHIGWDGPSVNSPSWMNEFKAAPGFQSQPLGDPGEIKDESEIQWVSEDSTRRRNQNGPGKEVQEVPKSSRRNASTGSSTENTNGEKTEKTKSRRSSKSHKEGSRQPKESSQVGEPSTKLPDLPKKSRRKKSKDSGDGGSSRSSRSRRANASKSSDTVPEESGSVSKGNEQELAQAPGLNSSEGVEEKGFIEIY</sequence>
<dbReference type="PANTHER" id="PTHR46325">
    <property type="entry name" value="CRIB DOMAIN-CONTAINING PROTEIN RIC8"/>
    <property type="match status" value="1"/>
</dbReference>